<reference evidence="2 3" key="1">
    <citation type="journal article" date="2005" name="Nature">
        <title>The map-based sequence of the rice genome.</title>
        <authorList>
            <consortium name="International rice genome sequencing project (IRGSP)"/>
            <person name="Matsumoto T."/>
            <person name="Wu J."/>
            <person name="Kanamori H."/>
            <person name="Katayose Y."/>
            <person name="Fujisawa M."/>
            <person name="Namiki N."/>
            <person name="Mizuno H."/>
            <person name="Yamamoto K."/>
            <person name="Antonio B.A."/>
            <person name="Baba T."/>
            <person name="Sakata K."/>
            <person name="Nagamura Y."/>
            <person name="Aoki H."/>
            <person name="Arikawa K."/>
            <person name="Arita K."/>
            <person name="Bito T."/>
            <person name="Chiden Y."/>
            <person name="Fujitsuka N."/>
            <person name="Fukunaka R."/>
            <person name="Hamada M."/>
            <person name="Harada C."/>
            <person name="Hayashi A."/>
            <person name="Hijishita S."/>
            <person name="Honda M."/>
            <person name="Hosokawa S."/>
            <person name="Ichikawa Y."/>
            <person name="Idonuma A."/>
            <person name="Iijima M."/>
            <person name="Ikeda M."/>
            <person name="Ikeno M."/>
            <person name="Ito K."/>
            <person name="Ito S."/>
            <person name="Ito T."/>
            <person name="Ito Y."/>
            <person name="Ito Y."/>
            <person name="Iwabuchi A."/>
            <person name="Kamiya K."/>
            <person name="Karasawa W."/>
            <person name="Kurita K."/>
            <person name="Katagiri S."/>
            <person name="Kikuta A."/>
            <person name="Kobayashi H."/>
            <person name="Kobayashi N."/>
            <person name="Machita K."/>
            <person name="Maehara T."/>
            <person name="Masukawa M."/>
            <person name="Mizubayashi T."/>
            <person name="Mukai Y."/>
            <person name="Nagasaki H."/>
            <person name="Nagata Y."/>
            <person name="Naito S."/>
            <person name="Nakashima M."/>
            <person name="Nakama Y."/>
            <person name="Nakamichi Y."/>
            <person name="Nakamura M."/>
            <person name="Meguro A."/>
            <person name="Negishi M."/>
            <person name="Ohta I."/>
            <person name="Ohta T."/>
            <person name="Okamoto M."/>
            <person name="Ono N."/>
            <person name="Saji S."/>
            <person name="Sakaguchi M."/>
            <person name="Sakai K."/>
            <person name="Shibata M."/>
            <person name="Shimokawa T."/>
            <person name="Song J."/>
            <person name="Takazaki Y."/>
            <person name="Terasawa K."/>
            <person name="Tsugane M."/>
            <person name="Tsuji K."/>
            <person name="Ueda S."/>
            <person name="Waki K."/>
            <person name="Yamagata H."/>
            <person name="Yamamoto M."/>
            <person name="Yamamoto S."/>
            <person name="Yamane H."/>
            <person name="Yoshiki S."/>
            <person name="Yoshihara R."/>
            <person name="Yukawa K."/>
            <person name="Zhong H."/>
            <person name="Yano M."/>
            <person name="Yuan Q."/>
            <person name="Ouyang S."/>
            <person name="Liu J."/>
            <person name="Jones K.M."/>
            <person name="Gansberger K."/>
            <person name="Moffat K."/>
            <person name="Hill J."/>
            <person name="Bera J."/>
            <person name="Fadrosh D."/>
            <person name="Jin S."/>
            <person name="Johri S."/>
            <person name="Kim M."/>
            <person name="Overton L."/>
            <person name="Reardon M."/>
            <person name="Tsitrin T."/>
            <person name="Vuong H."/>
            <person name="Weaver B."/>
            <person name="Ciecko A."/>
            <person name="Tallon L."/>
            <person name="Jackson J."/>
            <person name="Pai G."/>
            <person name="Aken S.V."/>
            <person name="Utterback T."/>
            <person name="Reidmuller S."/>
            <person name="Feldblyum T."/>
            <person name="Hsiao J."/>
            <person name="Zismann V."/>
            <person name="Iobst S."/>
            <person name="de Vazeille A.R."/>
            <person name="Buell C.R."/>
            <person name="Ying K."/>
            <person name="Li Y."/>
            <person name="Lu T."/>
            <person name="Huang Y."/>
            <person name="Zhao Q."/>
            <person name="Feng Q."/>
            <person name="Zhang L."/>
            <person name="Zhu J."/>
            <person name="Weng Q."/>
            <person name="Mu J."/>
            <person name="Lu Y."/>
            <person name="Fan D."/>
            <person name="Liu Y."/>
            <person name="Guan J."/>
            <person name="Zhang Y."/>
            <person name="Yu S."/>
            <person name="Liu X."/>
            <person name="Zhang Y."/>
            <person name="Hong G."/>
            <person name="Han B."/>
            <person name="Choisne N."/>
            <person name="Demange N."/>
            <person name="Orjeda G."/>
            <person name="Samain S."/>
            <person name="Cattolico L."/>
            <person name="Pelletier E."/>
            <person name="Couloux A."/>
            <person name="Segurens B."/>
            <person name="Wincker P."/>
            <person name="D'Hont A."/>
            <person name="Scarpelli C."/>
            <person name="Weissenbach J."/>
            <person name="Salanoubat M."/>
            <person name="Quetier F."/>
            <person name="Yu Y."/>
            <person name="Kim H.R."/>
            <person name="Rambo T."/>
            <person name="Currie J."/>
            <person name="Collura K."/>
            <person name="Luo M."/>
            <person name="Yang T."/>
            <person name="Ammiraju J.S.S."/>
            <person name="Engler F."/>
            <person name="Soderlund C."/>
            <person name="Wing R.A."/>
            <person name="Palmer L.E."/>
            <person name="de la Bastide M."/>
            <person name="Spiegel L."/>
            <person name="Nascimento L."/>
            <person name="Zutavern T."/>
            <person name="O'Shaughnessy A."/>
            <person name="Dike S."/>
            <person name="Dedhia N."/>
            <person name="Preston R."/>
            <person name="Balija V."/>
            <person name="McCombie W.R."/>
            <person name="Chow T."/>
            <person name="Chen H."/>
            <person name="Chung M."/>
            <person name="Chen C."/>
            <person name="Shaw J."/>
            <person name="Wu H."/>
            <person name="Hsiao K."/>
            <person name="Chao Y."/>
            <person name="Chu M."/>
            <person name="Cheng C."/>
            <person name="Hour A."/>
            <person name="Lee P."/>
            <person name="Lin S."/>
            <person name="Lin Y."/>
            <person name="Liou J."/>
            <person name="Liu S."/>
            <person name="Hsing Y."/>
            <person name="Raghuvanshi S."/>
            <person name="Mohanty A."/>
            <person name="Bharti A.K."/>
            <person name="Gaur A."/>
            <person name="Gupta V."/>
            <person name="Kumar D."/>
            <person name="Ravi V."/>
            <person name="Vij S."/>
            <person name="Kapur A."/>
            <person name="Khurana P."/>
            <person name="Khurana P."/>
            <person name="Khurana J.P."/>
            <person name="Tyagi A.K."/>
            <person name="Gaikwad K."/>
            <person name="Singh A."/>
            <person name="Dalal V."/>
            <person name="Srivastava S."/>
            <person name="Dixit A."/>
            <person name="Pal A.K."/>
            <person name="Ghazi I.A."/>
            <person name="Yadav M."/>
            <person name="Pandit A."/>
            <person name="Bhargava A."/>
            <person name="Sureshbabu K."/>
            <person name="Batra K."/>
            <person name="Sharma T.R."/>
            <person name="Mohapatra T."/>
            <person name="Singh N.K."/>
            <person name="Messing J."/>
            <person name="Nelson A.B."/>
            <person name="Fuks G."/>
            <person name="Kavchok S."/>
            <person name="Keizer G."/>
            <person name="Linton E."/>
            <person name="Llaca V."/>
            <person name="Song R."/>
            <person name="Tanyolac B."/>
            <person name="Young S."/>
            <person name="Ho-Il K."/>
            <person name="Hahn J.H."/>
            <person name="Sangsakoo G."/>
            <person name="Vanavichit A."/>
            <person name="de Mattos Luiz.A.T."/>
            <person name="Zimmer P.D."/>
            <person name="Malone G."/>
            <person name="Dellagostin O."/>
            <person name="de Oliveira A.C."/>
            <person name="Bevan M."/>
            <person name="Bancroft I."/>
            <person name="Minx P."/>
            <person name="Cordum H."/>
            <person name="Wilson R."/>
            <person name="Cheng Z."/>
            <person name="Jin W."/>
            <person name="Jiang J."/>
            <person name="Leong S.A."/>
            <person name="Iwama H."/>
            <person name="Gojobori T."/>
            <person name="Itoh T."/>
            <person name="Niimura Y."/>
            <person name="Fujii Y."/>
            <person name="Habara T."/>
            <person name="Sakai H."/>
            <person name="Sato Y."/>
            <person name="Wilson G."/>
            <person name="Kumar K."/>
            <person name="McCouch S."/>
            <person name="Juretic N."/>
            <person name="Hoen D."/>
            <person name="Wright S."/>
            <person name="Bruskiewich R."/>
            <person name="Bureau T."/>
            <person name="Miyao A."/>
            <person name="Hirochika H."/>
            <person name="Nishikawa T."/>
            <person name="Kadowaki K."/>
            <person name="Sugiura M."/>
            <person name="Burr B."/>
            <person name="Sasaki T."/>
        </authorList>
    </citation>
    <scope>NUCLEOTIDE SEQUENCE [LARGE SCALE GENOMIC DNA]</scope>
    <source>
        <strain evidence="3">cv. Nipponbare</strain>
    </source>
</reference>
<protein>
    <submittedName>
        <fullName evidence="2">Os11g0679900 protein</fullName>
    </submittedName>
</protein>
<dbReference type="AlphaFoldDB" id="Q0IR46"/>
<feature type="domain" description="DYW" evidence="1">
    <location>
        <begin position="52"/>
        <end position="144"/>
    </location>
</feature>
<reference evidence="3" key="2">
    <citation type="journal article" date="2008" name="Nucleic Acids Res.">
        <title>The rice annotation project database (RAP-DB): 2008 update.</title>
        <authorList>
            <consortium name="The rice annotation project (RAP)"/>
        </authorList>
    </citation>
    <scope>GENOME REANNOTATION</scope>
    <source>
        <strain evidence="3">cv. Nipponbare</strain>
    </source>
</reference>
<dbReference type="KEGG" id="dosa:Os11g0679900"/>
<evidence type="ECO:0000313" key="3">
    <source>
        <dbReference type="Proteomes" id="UP000000763"/>
    </source>
</evidence>
<dbReference type="InterPro" id="IPR032867">
    <property type="entry name" value="DYW_dom"/>
</dbReference>
<sequence length="144" mass="16656">MKTININKRPACSWLKLKNEVSTFGIGDRGHKHAEKIYAKLDEMLLKLREVGYIADTSSALHDTDEEQKEQNLWNHSEKLALAYGLIVVPEGSTVRIFKNLRVCSDCHLVFKLVSMVFNREIVLRDPYRFHHFKVGSCSCSDFW</sequence>
<organism evidence="2 3">
    <name type="scientific">Oryza sativa subsp. japonica</name>
    <name type="common">Rice</name>
    <dbReference type="NCBI Taxonomy" id="39947"/>
    <lineage>
        <taxon>Eukaryota</taxon>
        <taxon>Viridiplantae</taxon>
        <taxon>Streptophyta</taxon>
        <taxon>Embryophyta</taxon>
        <taxon>Tracheophyta</taxon>
        <taxon>Spermatophyta</taxon>
        <taxon>Magnoliopsida</taxon>
        <taxon>Liliopsida</taxon>
        <taxon>Poales</taxon>
        <taxon>Poaceae</taxon>
        <taxon>BOP clade</taxon>
        <taxon>Oryzoideae</taxon>
        <taxon>Oryzeae</taxon>
        <taxon>Oryzinae</taxon>
        <taxon>Oryza</taxon>
        <taxon>Oryza sativa</taxon>
    </lineage>
</organism>
<dbReference type="EMBL" id="AP008217">
    <property type="protein sequence ID" value="BAF28819.1"/>
    <property type="molecule type" value="Genomic_DNA"/>
</dbReference>
<name>Q0IR46_ORYSJ</name>
<proteinExistence type="predicted"/>
<evidence type="ECO:0000313" key="2">
    <source>
        <dbReference type="EMBL" id="BAF28819.1"/>
    </source>
</evidence>
<dbReference type="Pfam" id="PF14432">
    <property type="entry name" value="DYW_deaminase"/>
    <property type="match status" value="1"/>
</dbReference>
<accession>Q0IR46</accession>
<dbReference type="Proteomes" id="UP000000763">
    <property type="component" value="Chromosome 11"/>
</dbReference>
<gene>
    <name evidence="2" type="ordered locus">Os11g0679900</name>
</gene>
<evidence type="ECO:0000259" key="1">
    <source>
        <dbReference type="Pfam" id="PF14432"/>
    </source>
</evidence>
<dbReference type="GO" id="GO:0008270">
    <property type="term" value="F:zinc ion binding"/>
    <property type="evidence" value="ECO:0007669"/>
    <property type="project" value="InterPro"/>
</dbReference>